<dbReference type="EMBL" id="ML996084">
    <property type="protein sequence ID" value="KAF2154099.1"/>
    <property type="molecule type" value="Genomic_DNA"/>
</dbReference>
<keyword evidence="3" id="KW-1185">Reference proteome</keyword>
<evidence type="ECO:0000313" key="3">
    <source>
        <dbReference type="Proteomes" id="UP000799439"/>
    </source>
</evidence>
<comment type="caution">
    <text evidence="2">The sequence shown here is derived from an EMBL/GenBank/DDBJ whole genome shotgun (WGS) entry which is preliminary data.</text>
</comment>
<proteinExistence type="predicted"/>
<sequence>MRLLAYICGAGGCSLPFRMMRVVPHLERITGLNCLNCAMQCDAHCHILDTHTHTQRLLPVSPPVQTLNVQMSPHLTRHVEKSATCFCTASNPECPPAGSGYYCFQLQTARWPRCDKPASPADLRGERHSAQRAELLNYSRKHIPTPPLCVVGAVAATELQTPRGSGRREEAPAASSPERPTCS</sequence>
<accession>A0A9P4J849</accession>
<reference evidence="2" key="1">
    <citation type="journal article" date="2020" name="Stud. Mycol.">
        <title>101 Dothideomycetes genomes: a test case for predicting lifestyles and emergence of pathogens.</title>
        <authorList>
            <person name="Haridas S."/>
            <person name="Albert R."/>
            <person name="Binder M."/>
            <person name="Bloem J."/>
            <person name="Labutti K."/>
            <person name="Salamov A."/>
            <person name="Andreopoulos B."/>
            <person name="Baker S."/>
            <person name="Barry K."/>
            <person name="Bills G."/>
            <person name="Bluhm B."/>
            <person name="Cannon C."/>
            <person name="Castanera R."/>
            <person name="Culley D."/>
            <person name="Daum C."/>
            <person name="Ezra D."/>
            <person name="Gonzalez J."/>
            <person name="Henrissat B."/>
            <person name="Kuo A."/>
            <person name="Liang C."/>
            <person name="Lipzen A."/>
            <person name="Lutzoni F."/>
            <person name="Magnuson J."/>
            <person name="Mondo S."/>
            <person name="Nolan M."/>
            <person name="Ohm R."/>
            <person name="Pangilinan J."/>
            <person name="Park H.-J."/>
            <person name="Ramirez L."/>
            <person name="Alfaro M."/>
            <person name="Sun H."/>
            <person name="Tritt A."/>
            <person name="Yoshinaga Y."/>
            <person name="Zwiers L.-H."/>
            <person name="Turgeon B."/>
            <person name="Goodwin S."/>
            <person name="Spatafora J."/>
            <person name="Crous P."/>
            <person name="Grigoriev I."/>
        </authorList>
    </citation>
    <scope>NUCLEOTIDE SEQUENCE</scope>
    <source>
        <strain evidence="2">CBS 260.36</strain>
    </source>
</reference>
<dbReference type="AlphaFoldDB" id="A0A9P4J849"/>
<gene>
    <name evidence="2" type="ORF">K461DRAFT_267162</name>
</gene>
<evidence type="ECO:0000256" key="1">
    <source>
        <dbReference type="SAM" id="MobiDB-lite"/>
    </source>
</evidence>
<feature type="region of interest" description="Disordered" evidence="1">
    <location>
        <begin position="159"/>
        <end position="183"/>
    </location>
</feature>
<organism evidence="2 3">
    <name type="scientific">Myriangium duriaei CBS 260.36</name>
    <dbReference type="NCBI Taxonomy" id="1168546"/>
    <lineage>
        <taxon>Eukaryota</taxon>
        <taxon>Fungi</taxon>
        <taxon>Dikarya</taxon>
        <taxon>Ascomycota</taxon>
        <taxon>Pezizomycotina</taxon>
        <taxon>Dothideomycetes</taxon>
        <taxon>Dothideomycetidae</taxon>
        <taxon>Myriangiales</taxon>
        <taxon>Myriangiaceae</taxon>
        <taxon>Myriangium</taxon>
    </lineage>
</organism>
<evidence type="ECO:0000313" key="2">
    <source>
        <dbReference type="EMBL" id="KAF2154099.1"/>
    </source>
</evidence>
<dbReference type="Proteomes" id="UP000799439">
    <property type="component" value="Unassembled WGS sequence"/>
</dbReference>
<protein>
    <submittedName>
        <fullName evidence="2">Uncharacterized protein</fullName>
    </submittedName>
</protein>
<name>A0A9P4J849_9PEZI</name>